<dbReference type="AlphaFoldDB" id="A0A2T8KH41"/>
<evidence type="ECO:0000313" key="3">
    <source>
        <dbReference type="EMBL" id="PVH61474.1"/>
    </source>
</evidence>
<keyword evidence="2" id="KW-0472">Membrane</keyword>
<dbReference type="Gramene" id="PVH61474">
    <property type="protein sequence ID" value="PVH61474"/>
    <property type="gene ID" value="PAHAL_3G041900"/>
</dbReference>
<keyword evidence="2" id="KW-0812">Transmembrane</keyword>
<reference evidence="3" key="1">
    <citation type="submission" date="2018-04" db="EMBL/GenBank/DDBJ databases">
        <title>WGS assembly of Panicum hallii.</title>
        <authorList>
            <person name="Lovell J."/>
            <person name="Jenkins J."/>
            <person name="Lowry D."/>
            <person name="Mamidi S."/>
            <person name="Sreedasyam A."/>
            <person name="Weng X."/>
            <person name="Barry K."/>
            <person name="Bonette J."/>
            <person name="Campitelli B."/>
            <person name="Daum C."/>
            <person name="Gordon S."/>
            <person name="Gould B."/>
            <person name="Lipzen A."/>
            <person name="Macqueen A."/>
            <person name="Palacio-Mejia J."/>
            <person name="Plott C."/>
            <person name="Shakirov E."/>
            <person name="Shu S."/>
            <person name="Yoshinaga Y."/>
            <person name="Zane M."/>
            <person name="Rokhsar D."/>
            <person name="Grimwood J."/>
            <person name="Schmutz J."/>
            <person name="Juenger T."/>
        </authorList>
    </citation>
    <scope>NUCLEOTIDE SEQUENCE [LARGE SCALE GENOMIC DNA]</scope>
    <source>
        <strain evidence="3">FIL2</strain>
    </source>
</reference>
<gene>
    <name evidence="3" type="ORF">PAHAL_3G041900</name>
</gene>
<dbReference type="Proteomes" id="UP000243499">
    <property type="component" value="Chromosome 3"/>
</dbReference>
<name>A0A2T8KH41_9POAL</name>
<feature type="compositionally biased region" description="Low complexity" evidence="1">
    <location>
        <begin position="126"/>
        <end position="145"/>
    </location>
</feature>
<feature type="compositionally biased region" description="Low complexity" evidence="1">
    <location>
        <begin position="40"/>
        <end position="52"/>
    </location>
</feature>
<dbReference type="EMBL" id="CM008048">
    <property type="protein sequence ID" value="PVH61474.1"/>
    <property type="molecule type" value="Genomic_DNA"/>
</dbReference>
<organism evidence="3">
    <name type="scientific">Panicum hallii</name>
    <dbReference type="NCBI Taxonomy" id="206008"/>
    <lineage>
        <taxon>Eukaryota</taxon>
        <taxon>Viridiplantae</taxon>
        <taxon>Streptophyta</taxon>
        <taxon>Embryophyta</taxon>
        <taxon>Tracheophyta</taxon>
        <taxon>Spermatophyta</taxon>
        <taxon>Magnoliopsida</taxon>
        <taxon>Liliopsida</taxon>
        <taxon>Poales</taxon>
        <taxon>Poaceae</taxon>
        <taxon>PACMAD clade</taxon>
        <taxon>Panicoideae</taxon>
        <taxon>Panicodae</taxon>
        <taxon>Paniceae</taxon>
        <taxon>Panicinae</taxon>
        <taxon>Panicum</taxon>
        <taxon>Panicum sect. Panicum</taxon>
    </lineage>
</organism>
<evidence type="ECO:0000256" key="2">
    <source>
        <dbReference type="SAM" id="Phobius"/>
    </source>
</evidence>
<keyword evidence="2" id="KW-1133">Transmembrane helix</keyword>
<proteinExistence type="predicted"/>
<accession>A0A2T8KH41</accession>
<feature type="transmembrane region" description="Helical" evidence="2">
    <location>
        <begin position="153"/>
        <end position="176"/>
    </location>
</feature>
<evidence type="ECO:0000256" key="1">
    <source>
        <dbReference type="SAM" id="MobiDB-lite"/>
    </source>
</evidence>
<feature type="compositionally biased region" description="Basic residues" evidence="1">
    <location>
        <begin position="109"/>
        <end position="125"/>
    </location>
</feature>
<protein>
    <submittedName>
        <fullName evidence="3">Uncharacterized protein</fullName>
    </submittedName>
</protein>
<sequence>MGRWAHCSRAQRIAHCVSEKRGTSLPSRRSARPPPPPSLPSQLSLPSSPSPSLVHLGRTEACFCCAVPRRRLGCIGPPPPDLLFSGGRSTATTTTGADGDPARTDHPHRFSGGRRSSCKSRRRTRSSSPPSAESSTAPAPSAAGAPRSHLPLVWINLVGVACFMTSLGVVRVPFVLSL</sequence>
<feature type="region of interest" description="Disordered" evidence="1">
    <location>
        <begin position="18"/>
        <end position="52"/>
    </location>
</feature>
<feature type="compositionally biased region" description="Low complexity" evidence="1">
    <location>
        <begin position="85"/>
        <end position="99"/>
    </location>
</feature>
<feature type="region of interest" description="Disordered" evidence="1">
    <location>
        <begin position="83"/>
        <end position="145"/>
    </location>
</feature>